<evidence type="ECO:0000256" key="3">
    <source>
        <dbReference type="SAM" id="MobiDB-lite"/>
    </source>
</evidence>
<feature type="region of interest" description="Disordered" evidence="3">
    <location>
        <begin position="62"/>
        <end position="92"/>
    </location>
</feature>
<dbReference type="Proteomes" id="UP000230002">
    <property type="component" value="Unassembled WGS sequence"/>
</dbReference>
<accession>A0A2G8SR15</accession>
<comment type="caution">
    <text evidence="6">The sequence shown here is derived from an EMBL/GenBank/DDBJ whole genome shotgun (WGS) entry which is preliminary data.</text>
</comment>
<feature type="domain" description="CBM1" evidence="5">
    <location>
        <begin position="20"/>
        <end position="56"/>
    </location>
</feature>
<keyword evidence="7" id="KW-1185">Reference proteome</keyword>
<dbReference type="SUPFAM" id="SSF57180">
    <property type="entry name" value="Cellulose-binding domain"/>
    <property type="match status" value="1"/>
</dbReference>
<protein>
    <recommendedName>
        <fullName evidence="5">CBM1 domain-containing protein</fullName>
    </recommendedName>
</protein>
<keyword evidence="2" id="KW-0378">Hydrolase</keyword>
<dbReference type="PROSITE" id="PS00562">
    <property type="entry name" value="CBM1_1"/>
    <property type="match status" value="1"/>
</dbReference>
<proteinExistence type="predicted"/>
<dbReference type="SMART" id="SM00236">
    <property type="entry name" value="fCBD"/>
    <property type="match status" value="1"/>
</dbReference>
<feature type="signal peptide" evidence="4">
    <location>
        <begin position="1"/>
        <end position="20"/>
    </location>
</feature>
<organism evidence="6 7">
    <name type="scientific">Ganoderma sinense ZZ0214-1</name>
    <dbReference type="NCBI Taxonomy" id="1077348"/>
    <lineage>
        <taxon>Eukaryota</taxon>
        <taxon>Fungi</taxon>
        <taxon>Dikarya</taxon>
        <taxon>Basidiomycota</taxon>
        <taxon>Agaricomycotina</taxon>
        <taxon>Agaricomycetes</taxon>
        <taxon>Polyporales</taxon>
        <taxon>Polyporaceae</taxon>
        <taxon>Ganoderma</taxon>
    </lineage>
</organism>
<feature type="chain" id="PRO_5013775667" description="CBM1 domain-containing protein" evidence="4">
    <location>
        <begin position="21"/>
        <end position="242"/>
    </location>
</feature>
<dbReference type="InterPro" id="IPR035971">
    <property type="entry name" value="CBD_sf"/>
</dbReference>
<dbReference type="GO" id="GO:0016787">
    <property type="term" value="F:hydrolase activity"/>
    <property type="evidence" value="ECO:0007669"/>
    <property type="project" value="UniProtKB-KW"/>
</dbReference>
<gene>
    <name evidence="6" type="ORF">GSI_01870</name>
</gene>
<dbReference type="GO" id="GO:0005975">
    <property type="term" value="P:carbohydrate metabolic process"/>
    <property type="evidence" value="ECO:0007669"/>
    <property type="project" value="InterPro"/>
</dbReference>
<dbReference type="InterPro" id="IPR000254">
    <property type="entry name" value="CBD"/>
</dbReference>
<keyword evidence="1 4" id="KW-0732">Signal</keyword>
<dbReference type="EMBL" id="AYKW01000002">
    <property type="protein sequence ID" value="PIL36209.1"/>
    <property type="molecule type" value="Genomic_DNA"/>
</dbReference>
<evidence type="ECO:0000256" key="4">
    <source>
        <dbReference type="SAM" id="SignalP"/>
    </source>
</evidence>
<evidence type="ECO:0000256" key="1">
    <source>
        <dbReference type="ARBA" id="ARBA00022729"/>
    </source>
</evidence>
<dbReference type="GO" id="GO:0005576">
    <property type="term" value="C:extracellular region"/>
    <property type="evidence" value="ECO:0007669"/>
    <property type="project" value="InterPro"/>
</dbReference>
<dbReference type="GO" id="GO:0030248">
    <property type="term" value="F:cellulose binding"/>
    <property type="evidence" value="ECO:0007669"/>
    <property type="project" value="InterPro"/>
</dbReference>
<dbReference type="AlphaFoldDB" id="A0A2G8SR15"/>
<evidence type="ECO:0000313" key="6">
    <source>
        <dbReference type="EMBL" id="PIL36209.1"/>
    </source>
</evidence>
<dbReference type="Pfam" id="PF00734">
    <property type="entry name" value="CBM_1"/>
    <property type="match status" value="1"/>
</dbReference>
<dbReference type="PROSITE" id="PS51164">
    <property type="entry name" value="CBM1_2"/>
    <property type="match status" value="1"/>
</dbReference>
<evidence type="ECO:0000313" key="7">
    <source>
        <dbReference type="Proteomes" id="UP000230002"/>
    </source>
</evidence>
<evidence type="ECO:0000259" key="5">
    <source>
        <dbReference type="PROSITE" id="PS51164"/>
    </source>
</evidence>
<dbReference type="OrthoDB" id="3915838at2759"/>
<sequence>MIYSVLIAFSFFLLAASVSAQSPVWGQCGGVGWDGSTTCAAGSVCTALNEYYSQCIPGSGVTSPVPSNSPTPTTTVTDPVPPSTTSTGATPTGSQIRAVEAPVYHFYLQNNGATSALRDSLSLVGAGPWAAWDTVLGPEASSGYFAIGSAISLSGAEGSTLYLNLNSSAATSYKPLTLDAVATTTDWGLEGDTIITTDPRQLNFLACATSDASFFDVYLQTGNDTLSDGSCSLATLHLPCLC</sequence>
<name>A0A2G8SR15_9APHY</name>
<reference evidence="6 7" key="1">
    <citation type="journal article" date="2015" name="Sci. Rep.">
        <title>Chromosome-level genome map provides insights into diverse defense mechanisms in the medicinal fungus Ganoderma sinense.</title>
        <authorList>
            <person name="Zhu Y."/>
            <person name="Xu J."/>
            <person name="Sun C."/>
            <person name="Zhou S."/>
            <person name="Xu H."/>
            <person name="Nelson D.R."/>
            <person name="Qian J."/>
            <person name="Song J."/>
            <person name="Luo H."/>
            <person name="Xiang L."/>
            <person name="Li Y."/>
            <person name="Xu Z."/>
            <person name="Ji A."/>
            <person name="Wang L."/>
            <person name="Lu S."/>
            <person name="Hayward A."/>
            <person name="Sun W."/>
            <person name="Li X."/>
            <person name="Schwartz D.C."/>
            <person name="Wang Y."/>
            <person name="Chen S."/>
        </authorList>
    </citation>
    <scope>NUCLEOTIDE SEQUENCE [LARGE SCALE GENOMIC DNA]</scope>
    <source>
        <strain evidence="6 7">ZZ0214-1</strain>
    </source>
</reference>
<evidence type="ECO:0000256" key="2">
    <source>
        <dbReference type="ARBA" id="ARBA00022801"/>
    </source>
</evidence>